<evidence type="ECO:0000313" key="3">
    <source>
        <dbReference type="Proteomes" id="UP000261580"/>
    </source>
</evidence>
<evidence type="ECO:0000313" key="2">
    <source>
        <dbReference type="Ensembl" id="ENSNBRP00000030814.1"/>
    </source>
</evidence>
<dbReference type="Proteomes" id="UP000261580">
    <property type="component" value="Unassembled WGS sequence"/>
</dbReference>
<dbReference type="GO" id="GO:0007346">
    <property type="term" value="P:regulation of mitotic cell cycle"/>
    <property type="evidence" value="ECO:0007669"/>
    <property type="project" value="TreeGrafter"/>
</dbReference>
<accession>A0A3Q4NA34</accession>
<comment type="similarity">
    <text evidence="1">Belongs to the CDK5RAP3 family.</text>
</comment>
<dbReference type="InterPro" id="IPR008491">
    <property type="entry name" value="CDK5RAP3"/>
</dbReference>
<sequence>QRNIQNLPIDIQTSKLLDWLVDRRHCNLKWQSAVKVIREKINAAIQDMPENEEIKALLSGSCSSAKTFMLLLSRNVSYEGPALRRQLAKAQQLQQELSRREVECQSSAADLRERYYAACKQYGITGENVPRELQALVKDLPAVLDEVGKDAARLEEQIQLYAAFTNFAELLSLRLPHQDPGSGGIDWGDSAEAPIEIEIVDVGTDCPEGVARGEDALTVLENPQSRSRFIDQLMELEVFLTQRLTEMREEGDVVAMSQFQQAPSVIQGQTCEHIQAMLSEVQDLLGRLTSLRMQHLFMIHASPRYVERVSEMLRQKMKQADILVLKGATMAEKRQEALQEQSRLEPRVDLLAGCTRELQKLIEADISKRYHNRPVNLMGVNI</sequence>
<dbReference type="AlphaFoldDB" id="A0A3Q4NA34"/>
<dbReference type="GO" id="GO:0012505">
    <property type="term" value="C:endomembrane system"/>
    <property type="evidence" value="ECO:0007669"/>
    <property type="project" value="TreeGrafter"/>
</dbReference>
<name>A0A3Q4NA34_NEOBR</name>
<dbReference type="Ensembl" id="ENSNBRT00000031598.1">
    <property type="protein sequence ID" value="ENSNBRP00000030814.1"/>
    <property type="gene ID" value="ENSNBRG00000023398.1"/>
</dbReference>
<reference evidence="2" key="1">
    <citation type="submission" date="2025-08" db="UniProtKB">
        <authorList>
            <consortium name="Ensembl"/>
        </authorList>
    </citation>
    <scope>IDENTIFICATION</scope>
</reference>
<reference evidence="2" key="2">
    <citation type="submission" date="2025-09" db="UniProtKB">
        <authorList>
            <consortium name="Ensembl"/>
        </authorList>
    </citation>
    <scope>IDENTIFICATION</scope>
</reference>
<keyword evidence="3" id="KW-1185">Reference proteome</keyword>
<dbReference type="Bgee" id="ENSNBRG00000023398">
    <property type="expression patterns" value="Expressed in blood and 9 other cell types or tissues"/>
</dbReference>
<dbReference type="PANTHER" id="PTHR14894">
    <property type="entry name" value="CDK5 REGULATORY SUBUNIT-ASSOCIATED PROTEIN 3"/>
    <property type="match status" value="1"/>
</dbReference>
<organism evidence="2 3">
    <name type="scientific">Neolamprologus brichardi</name>
    <name type="common">Fairy cichlid</name>
    <name type="synonym">Lamprologus brichardi</name>
    <dbReference type="NCBI Taxonomy" id="32507"/>
    <lineage>
        <taxon>Eukaryota</taxon>
        <taxon>Metazoa</taxon>
        <taxon>Chordata</taxon>
        <taxon>Craniata</taxon>
        <taxon>Vertebrata</taxon>
        <taxon>Euteleostomi</taxon>
        <taxon>Actinopterygii</taxon>
        <taxon>Neopterygii</taxon>
        <taxon>Teleostei</taxon>
        <taxon>Neoteleostei</taxon>
        <taxon>Acanthomorphata</taxon>
        <taxon>Ovalentaria</taxon>
        <taxon>Cichlomorphae</taxon>
        <taxon>Cichliformes</taxon>
        <taxon>Cichlidae</taxon>
        <taxon>African cichlids</taxon>
        <taxon>Pseudocrenilabrinae</taxon>
        <taxon>Lamprologini</taxon>
        <taxon>Neolamprologus</taxon>
    </lineage>
</organism>
<dbReference type="PANTHER" id="PTHR14894:SF0">
    <property type="entry name" value="CDK5 REGULATORY SUBUNIT-ASSOCIATED PROTEIN 3"/>
    <property type="match status" value="1"/>
</dbReference>
<dbReference type="GeneTree" id="ENSGT00390000000713"/>
<proteinExistence type="inferred from homology"/>
<evidence type="ECO:0000256" key="1">
    <source>
        <dbReference type="ARBA" id="ARBA00007478"/>
    </source>
</evidence>
<dbReference type="Pfam" id="PF05600">
    <property type="entry name" value="CDK5RAP3"/>
    <property type="match status" value="3"/>
</dbReference>
<protein>
    <submittedName>
        <fullName evidence="2">CDK5 regulatory subunit associated protein 3</fullName>
    </submittedName>
</protein>